<evidence type="ECO:0000256" key="8">
    <source>
        <dbReference type="SAM" id="MobiDB-lite"/>
    </source>
</evidence>
<keyword evidence="3 7" id="KW-0347">Helicase</keyword>
<dbReference type="EC" id="3.6.4.13" evidence="7"/>
<dbReference type="GO" id="GO:0005524">
    <property type="term" value="F:ATP binding"/>
    <property type="evidence" value="ECO:0007669"/>
    <property type="project" value="UniProtKB-UniRule"/>
</dbReference>
<dbReference type="InterPro" id="IPR014014">
    <property type="entry name" value="RNA_helicase_DEAD_Q_motif"/>
</dbReference>
<dbReference type="AlphaFoldDB" id="A0A226E0Z1"/>
<evidence type="ECO:0000256" key="4">
    <source>
        <dbReference type="ARBA" id="ARBA00022840"/>
    </source>
</evidence>
<dbReference type="Gene3D" id="3.40.50.300">
    <property type="entry name" value="P-loop containing nucleotide triphosphate hydrolases"/>
    <property type="match status" value="2"/>
</dbReference>
<feature type="domain" description="Helicase C-terminal" evidence="10">
    <location>
        <begin position="291"/>
        <end position="463"/>
    </location>
</feature>
<dbReference type="Pfam" id="PF13959">
    <property type="entry name" value="CTE_SPB4"/>
    <property type="match status" value="1"/>
</dbReference>
<dbReference type="InterPro" id="IPR014001">
    <property type="entry name" value="Helicase_ATP-bd"/>
</dbReference>
<evidence type="ECO:0000256" key="3">
    <source>
        <dbReference type="ARBA" id="ARBA00022806"/>
    </source>
</evidence>
<feature type="compositionally biased region" description="Basic and acidic residues" evidence="8">
    <location>
        <begin position="1"/>
        <end position="12"/>
    </location>
</feature>
<evidence type="ECO:0000256" key="7">
    <source>
        <dbReference type="RuleBase" id="RU365068"/>
    </source>
</evidence>
<dbReference type="SMART" id="SM01178">
    <property type="entry name" value="DUF4217"/>
    <property type="match status" value="1"/>
</dbReference>
<dbReference type="PANTHER" id="PTHR24031">
    <property type="entry name" value="RNA HELICASE"/>
    <property type="match status" value="1"/>
</dbReference>
<comment type="similarity">
    <text evidence="7">Belongs to the DEAD box helicase family.</text>
</comment>
<proteinExistence type="inferred from homology"/>
<dbReference type="PROSITE" id="PS51194">
    <property type="entry name" value="HELICASE_CTER"/>
    <property type="match status" value="1"/>
</dbReference>
<accession>A0A226E0Z1</accession>
<dbReference type="PROSITE" id="PS00039">
    <property type="entry name" value="DEAD_ATP_HELICASE"/>
    <property type="match status" value="1"/>
</dbReference>
<evidence type="ECO:0000313" key="12">
    <source>
        <dbReference type="EMBL" id="OXA50694.1"/>
    </source>
</evidence>
<dbReference type="GO" id="GO:0003723">
    <property type="term" value="F:RNA binding"/>
    <property type="evidence" value="ECO:0007669"/>
    <property type="project" value="UniProtKB-UniRule"/>
</dbReference>
<feature type="compositionally biased region" description="Acidic residues" evidence="8">
    <location>
        <begin position="791"/>
        <end position="814"/>
    </location>
</feature>
<evidence type="ECO:0000259" key="11">
    <source>
        <dbReference type="PROSITE" id="PS51195"/>
    </source>
</evidence>
<keyword evidence="1 7" id="KW-0547">Nucleotide-binding</keyword>
<feature type="compositionally biased region" description="Acidic residues" evidence="8">
    <location>
        <begin position="599"/>
        <end position="609"/>
    </location>
</feature>
<organism evidence="12 13">
    <name type="scientific">Folsomia candida</name>
    <name type="common">Springtail</name>
    <dbReference type="NCBI Taxonomy" id="158441"/>
    <lineage>
        <taxon>Eukaryota</taxon>
        <taxon>Metazoa</taxon>
        <taxon>Ecdysozoa</taxon>
        <taxon>Arthropoda</taxon>
        <taxon>Hexapoda</taxon>
        <taxon>Collembola</taxon>
        <taxon>Entomobryomorpha</taxon>
        <taxon>Isotomoidea</taxon>
        <taxon>Isotomidae</taxon>
        <taxon>Proisotominae</taxon>
        <taxon>Folsomia</taxon>
    </lineage>
</organism>
<feature type="compositionally biased region" description="Acidic residues" evidence="8">
    <location>
        <begin position="829"/>
        <end position="838"/>
    </location>
</feature>
<feature type="region of interest" description="Disordered" evidence="8">
    <location>
        <begin position="526"/>
        <end position="647"/>
    </location>
</feature>
<evidence type="ECO:0000259" key="9">
    <source>
        <dbReference type="PROSITE" id="PS51192"/>
    </source>
</evidence>
<feature type="region of interest" description="Disordered" evidence="8">
    <location>
        <begin position="1"/>
        <end position="52"/>
    </location>
</feature>
<dbReference type="GO" id="GO:0003724">
    <property type="term" value="F:RNA helicase activity"/>
    <property type="evidence" value="ECO:0007669"/>
    <property type="project" value="UniProtKB-EC"/>
</dbReference>
<feature type="compositionally biased region" description="Basic and acidic residues" evidence="8">
    <location>
        <begin position="563"/>
        <end position="581"/>
    </location>
</feature>
<protein>
    <recommendedName>
        <fullName evidence="7">ATP-dependent RNA helicase</fullName>
        <ecNumber evidence="7">3.6.4.13</ecNumber>
    </recommendedName>
</protein>
<evidence type="ECO:0000256" key="2">
    <source>
        <dbReference type="ARBA" id="ARBA00022801"/>
    </source>
</evidence>
<dbReference type="InterPro" id="IPR001650">
    <property type="entry name" value="Helicase_C-like"/>
</dbReference>
<dbReference type="InterPro" id="IPR000629">
    <property type="entry name" value="RNA-helicase_DEAD-box_CS"/>
</dbReference>
<evidence type="ECO:0000259" key="10">
    <source>
        <dbReference type="PROSITE" id="PS51194"/>
    </source>
</evidence>
<keyword evidence="4 7" id="KW-0067">ATP-binding</keyword>
<dbReference type="SMART" id="SM00490">
    <property type="entry name" value="HELICc"/>
    <property type="match status" value="1"/>
</dbReference>
<dbReference type="OrthoDB" id="10259640at2759"/>
<feature type="domain" description="DEAD-box RNA helicase Q" evidence="11">
    <location>
        <begin position="73"/>
        <end position="101"/>
    </location>
</feature>
<sequence length="890" mass="100544">MDEGENKYEHKPKFSGNGMSKNSRIKASLFRDKRKGGGGRKGKPKKIEDEGQEVKRLKNLIEKNQMPEPSSLKRFQDLPISRKTVWGLKESGYAKPTEVQRESIGLALRGLDILGAAKTGSGKTLAFVIPVLEKLYTSLWSETDGLGAIIITPTRELAYQIFETLRNVGRKHDFSAGLIIGGKDLKFERKRVDQLNIIICTPGRLLQHMDENPNFDCSNVEILVLDEADRCLDLGFEQDMNAIIENLPAKRQTLLFSATQTKSVKDLARLSLRSPVYISVHENAEHATPTALQQSYVVCPLDVKLDMIWSFIKHHKKKKVLVFLSSCKQVRFVHLLFCRMRPGTSVLALYGSLHQLKRMSVYDEFSKKQAAVLFATDIAARGLDFPGVDWVVQLDCPEDSTTYIHRAGRTARYNKGGESLLVVLPSEEEAMVDSLTRKKIPIQKIEVNQTKFVSVRRKFESLLARDINLKECAQRAFKSYLKAVWLMKDKAVFDVTALDLDAFASSLGLAVAPRVRFLQRKAVLENPKKKKGQQNDNQDDDDDDIKLEPKSESDVDVSDMEEEEKKEKVKKVKPEEKKNVAKNETGFKSSGAKTLDFSLPDEDSDDDAEALFKSKKPAELGDDEDNADFELLQTNSNSSKSAKKPKSKAALAKKLLKKKIQTNKKLTFDDVTGDAVPDIRRERQSATAKSYDAEQDVGGIDIERVKEIMKEEDFYDKQIFRERIRAKHREERLKKRLARKGLKKDDDAEGDDGNEMGVQLGNSDNEESDDDGPGPNLGWLPDPDQIYGEREQDEDEDSHFEPDDEDDDDDDDEDAYRRKRPLQVVNSDSDSDDQEEIPPEFSQKINNSKLKNSNVSVGGSKSKRKKLMEKAGSTLDKGLMEEWALKLLTN</sequence>
<evidence type="ECO:0000256" key="5">
    <source>
        <dbReference type="ARBA" id="ARBA00022884"/>
    </source>
</evidence>
<dbReference type="GO" id="GO:0016887">
    <property type="term" value="F:ATP hydrolysis activity"/>
    <property type="evidence" value="ECO:0007669"/>
    <property type="project" value="RHEA"/>
</dbReference>
<feature type="domain" description="Helicase ATP-binding" evidence="9">
    <location>
        <begin position="104"/>
        <end position="278"/>
    </location>
</feature>
<dbReference type="Pfam" id="PF00270">
    <property type="entry name" value="DEAD"/>
    <property type="match status" value="1"/>
</dbReference>
<dbReference type="STRING" id="158441.A0A226E0Z1"/>
<dbReference type="InterPro" id="IPR025313">
    <property type="entry name" value="SPB4-like_CTE"/>
</dbReference>
<comment type="catalytic activity">
    <reaction evidence="7">
        <text>ATP + H2O = ADP + phosphate + H(+)</text>
        <dbReference type="Rhea" id="RHEA:13065"/>
        <dbReference type="ChEBI" id="CHEBI:15377"/>
        <dbReference type="ChEBI" id="CHEBI:15378"/>
        <dbReference type="ChEBI" id="CHEBI:30616"/>
        <dbReference type="ChEBI" id="CHEBI:43474"/>
        <dbReference type="ChEBI" id="CHEBI:456216"/>
        <dbReference type="EC" id="3.6.4.13"/>
    </reaction>
</comment>
<evidence type="ECO:0000313" key="13">
    <source>
        <dbReference type="Proteomes" id="UP000198287"/>
    </source>
</evidence>
<feature type="compositionally biased region" description="Basic residues" evidence="8">
    <location>
        <begin position="32"/>
        <end position="44"/>
    </location>
</feature>
<keyword evidence="13" id="KW-1185">Reference proteome</keyword>
<dbReference type="PROSITE" id="PS51195">
    <property type="entry name" value="Q_MOTIF"/>
    <property type="match status" value="1"/>
</dbReference>
<evidence type="ECO:0000256" key="1">
    <source>
        <dbReference type="ARBA" id="ARBA00022741"/>
    </source>
</evidence>
<reference evidence="12 13" key="1">
    <citation type="submission" date="2015-12" db="EMBL/GenBank/DDBJ databases">
        <title>The genome of Folsomia candida.</title>
        <authorList>
            <person name="Faddeeva A."/>
            <person name="Derks M.F."/>
            <person name="Anvar Y."/>
            <person name="Smit S."/>
            <person name="Van Straalen N."/>
            <person name="Roelofs D."/>
        </authorList>
    </citation>
    <scope>NUCLEOTIDE SEQUENCE [LARGE SCALE GENOMIC DNA]</scope>
    <source>
        <strain evidence="12 13">VU population</strain>
        <tissue evidence="12">Whole body</tissue>
    </source>
</reference>
<evidence type="ECO:0000256" key="6">
    <source>
        <dbReference type="PROSITE-ProRule" id="PRU00552"/>
    </source>
</evidence>
<feature type="compositionally biased region" description="Low complexity" evidence="8">
    <location>
        <begin position="842"/>
        <end position="860"/>
    </location>
</feature>
<feature type="compositionally biased region" description="Basic and acidic residues" evidence="8">
    <location>
        <begin position="610"/>
        <end position="619"/>
    </location>
</feature>
<dbReference type="CDD" id="cd18787">
    <property type="entry name" value="SF2_C_DEAD"/>
    <property type="match status" value="1"/>
</dbReference>
<gene>
    <name evidence="12" type="ORF">Fcan01_14562</name>
</gene>
<feature type="short sequence motif" description="Q motif" evidence="6">
    <location>
        <begin position="73"/>
        <end position="101"/>
    </location>
</feature>
<dbReference type="CDD" id="cd17941">
    <property type="entry name" value="DEADc_DDX10"/>
    <property type="match status" value="1"/>
</dbReference>
<dbReference type="PROSITE" id="PS51192">
    <property type="entry name" value="HELICASE_ATP_BIND_1"/>
    <property type="match status" value="1"/>
</dbReference>
<dbReference type="OMA" id="FLWRQKQ"/>
<dbReference type="InterPro" id="IPR011545">
    <property type="entry name" value="DEAD/DEAH_box_helicase_dom"/>
</dbReference>
<name>A0A226E0Z1_FOLCA</name>
<feature type="region of interest" description="Disordered" evidence="8">
    <location>
        <begin position="731"/>
        <end position="869"/>
    </location>
</feature>
<dbReference type="InterPro" id="IPR027417">
    <property type="entry name" value="P-loop_NTPase"/>
</dbReference>
<comment type="function">
    <text evidence="7">RNA helicase.</text>
</comment>
<dbReference type="GO" id="GO:0010468">
    <property type="term" value="P:regulation of gene expression"/>
    <property type="evidence" value="ECO:0007669"/>
    <property type="project" value="UniProtKB-ARBA"/>
</dbReference>
<comment type="caution">
    <text evidence="12">The sequence shown here is derived from an EMBL/GenBank/DDBJ whole genome shotgun (WGS) entry which is preliminary data.</text>
</comment>
<keyword evidence="2 7" id="KW-0378">Hydrolase</keyword>
<dbReference type="Pfam" id="PF00271">
    <property type="entry name" value="Helicase_C"/>
    <property type="match status" value="1"/>
</dbReference>
<keyword evidence="5 7" id="KW-0694">RNA-binding</keyword>
<dbReference type="EMBL" id="LNIX01000008">
    <property type="protein sequence ID" value="OXA50694.1"/>
    <property type="molecule type" value="Genomic_DNA"/>
</dbReference>
<dbReference type="Proteomes" id="UP000198287">
    <property type="component" value="Unassembled WGS sequence"/>
</dbReference>
<comment type="domain">
    <text evidence="7">The Q motif is unique to and characteristic of the DEAD box family of RNA helicases and controls ATP binding and hydrolysis.</text>
</comment>
<dbReference type="SUPFAM" id="SSF52540">
    <property type="entry name" value="P-loop containing nucleoside triphosphate hydrolases"/>
    <property type="match status" value="1"/>
</dbReference>
<dbReference type="SMART" id="SM00487">
    <property type="entry name" value="DEXDc"/>
    <property type="match status" value="1"/>
</dbReference>